<feature type="region of interest" description="Disordered" evidence="5">
    <location>
        <begin position="101"/>
        <end position="134"/>
    </location>
</feature>
<keyword evidence="4" id="KW-0805">Transcription regulation</keyword>
<dbReference type="Pfam" id="PF10280">
    <property type="entry name" value="Med11"/>
    <property type="match status" value="1"/>
</dbReference>
<keyword evidence="7" id="KW-1185">Reference proteome</keyword>
<evidence type="ECO:0000313" key="6">
    <source>
        <dbReference type="EMBL" id="ORY71336.1"/>
    </source>
</evidence>
<dbReference type="InterPro" id="IPR019404">
    <property type="entry name" value="Mediator_Med11"/>
</dbReference>
<dbReference type="AlphaFoldDB" id="A0A1Y2EJB2"/>
<organism evidence="6 7">
    <name type="scientific">Pseudomassariella vexata</name>
    <dbReference type="NCBI Taxonomy" id="1141098"/>
    <lineage>
        <taxon>Eukaryota</taxon>
        <taxon>Fungi</taxon>
        <taxon>Dikarya</taxon>
        <taxon>Ascomycota</taxon>
        <taxon>Pezizomycotina</taxon>
        <taxon>Sordariomycetes</taxon>
        <taxon>Xylariomycetidae</taxon>
        <taxon>Amphisphaeriales</taxon>
        <taxon>Pseudomassariaceae</taxon>
        <taxon>Pseudomassariella</taxon>
    </lineage>
</organism>
<name>A0A1Y2EJB2_9PEZI</name>
<reference evidence="6 7" key="1">
    <citation type="submission" date="2016-07" db="EMBL/GenBank/DDBJ databases">
        <title>Pervasive Adenine N6-methylation of Active Genes in Fungi.</title>
        <authorList>
            <consortium name="DOE Joint Genome Institute"/>
            <person name="Mondo S.J."/>
            <person name="Dannebaum R.O."/>
            <person name="Kuo R.C."/>
            <person name="Labutti K."/>
            <person name="Haridas S."/>
            <person name="Kuo A."/>
            <person name="Salamov A."/>
            <person name="Ahrendt S.R."/>
            <person name="Lipzen A."/>
            <person name="Sullivan W."/>
            <person name="Andreopoulos W.B."/>
            <person name="Clum A."/>
            <person name="Lindquist E."/>
            <person name="Daum C."/>
            <person name="Ramamoorthy G.K."/>
            <person name="Gryganskyi A."/>
            <person name="Culley D."/>
            <person name="Magnuson J.K."/>
            <person name="James T.Y."/>
            <person name="O'Malley M.A."/>
            <person name="Stajich J.E."/>
            <person name="Spatafora J.W."/>
            <person name="Visel A."/>
            <person name="Grigoriev I.V."/>
        </authorList>
    </citation>
    <scope>NUCLEOTIDE SEQUENCE [LARGE SCALE GENOMIC DNA]</scope>
    <source>
        <strain evidence="6 7">CBS 129021</strain>
    </source>
</reference>
<comment type="caution">
    <text evidence="6">The sequence shown here is derived from an EMBL/GenBank/DDBJ whole genome shotgun (WGS) entry which is preliminary data.</text>
</comment>
<proteinExistence type="inferred from homology"/>
<dbReference type="InParanoid" id="A0A1Y2EJB2"/>
<dbReference type="GO" id="GO:0016592">
    <property type="term" value="C:mediator complex"/>
    <property type="evidence" value="ECO:0007669"/>
    <property type="project" value="InterPro"/>
</dbReference>
<gene>
    <name evidence="4" type="primary">MED11</name>
    <name evidence="6" type="ORF">BCR38DRAFT_330567</name>
</gene>
<evidence type="ECO:0000256" key="1">
    <source>
        <dbReference type="ARBA" id="ARBA00004123"/>
    </source>
</evidence>
<dbReference type="Gene3D" id="1.10.287.3490">
    <property type="match status" value="1"/>
</dbReference>
<dbReference type="GO" id="GO:0006357">
    <property type="term" value="P:regulation of transcription by RNA polymerase II"/>
    <property type="evidence" value="ECO:0007669"/>
    <property type="project" value="InterPro"/>
</dbReference>
<evidence type="ECO:0000313" key="7">
    <source>
        <dbReference type="Proteomes" id="UP000193689"/>
    </source>
</evidence>
<accession>A0A1Y2EJB2</accession>
<comment type="subunit">
    <text evidence="4">Component of the Mediator complex.</text>
</comment>
<comment type="similarity">
    <text evidence="2 4">Belongs to the Mediator complex subunit 11 family.</text>
</comment>
<dbReference type="Proteomes" id="UP000193689">
    <property type="component" value="Unassembled WGS sequence"/>
</dbReference>
<dbReference type="OrthoDB" id="5418434at2759"/>
<evidence type="ECO:0000256" key="4">
    <source>
        <dbReference type="RuleBase" id="RU364147"/>
    </source>
</evidence>
<keyword evidence="3 4" id="KW-0539">Nucleus</keyword>
<keyword evidence="4" id="KW-0010">Activator</keyword>
<comment type="subcellular location">
    <subcellularLocation>
        <location evidence="1 4">Nucleus</location>
    </subcellularLocation>
</comment>
<dbReference type="GO" id="GO:0003712">
    <property type="term" value="F:transcription coregulator activity"/>
    <property type="evidence" value="ECO:0007669"/>
    <property type="project" value="InterPro"/>
</dbReference>
<evidence type="ECO:0000256" key="3">
    <source>
        <dbReference type="ARBA" id="ARBA00023242"/>
    </source>
</evidence>
<evidence type="ECO:0000256" key="2">
    <source>
        <dbReference type="ARBA" id="ARBA00008186"/>
    </source>
</evidence>
<dbReference type="STRING" id="1141098.A0A1Y2EJB2"/>
<keyword evidence="4" id="KW-0804">Transcription</keyword>
<comment type="function">
    <text evidence="4">Component of the Mediator complex, a coactivator involved in the regulated transcription of nearly all RNA polymerase II-dependent genes. Mediator functions as a bridge to convey information from gene-specific regulatory proteins to the basal RNA polymerase II transcription machinery. Mediator is recruited to promoters by direct interactions with regulatory proteins and serves as a scaffold for the assembly of a functional pre-initiation complex with RNA polymerase II and the general transcription factors.</text>
</comment>
<protein>
    <recommendedName>
        <fullName evidence="4">Mediator of RNA polymerase II transcription subunit 11</fullName>
    </recommendedName>
    <alternativeName>
        <fullName evidence="4">Mediator complex subunit 11</fullName>
    </alternativeName>
</protein>
<dbReference type="EMBL" id="MCFJ01000001">
    <property type="protein sequence ID" value="ORY71336.1"/>
    <property type="molecule type" value="Genomic_DNA"/>
</dbReference>
<sequence>MDTTEGDGKQAPFVPFTKAERIQQLGQIDESIVSLLRIVGKSAQSIGTKDTQGDTAMDGSSTQSLDACQELINEFFRTLHSVDVRVKRQIWGLEEAGIIKLGKGDDEEETTKTKRKPRLEPDGDGKIGGLDAGYLNSRSNKVEREMEAELWKQAEGFLKSTLEKHQDS</sequence>
<evidence type="ECO:0000256" key="5">
    <source>
        <dbReference type="SAM" id="MobiDB-lite"/>
    </source>
</evidence>